<accession>A0A9Q3E0R8</accession>
<name>A0A9Q3E0R8_9BASI</name>
<dbReference type="EMBL" id="AVOT02022984">
    <property type="protein sequence ID" value="MBW0512779.1"/>
    <property type="molecule type" value="Genomic_DNA"/>
</dbReference>
<comment type="caution">
    <text evidence="2">The sequence shown here is derived from an EMBL/GenBank/DDBJ whole genome shotgun (WGS) entry which is preliminary data.</text>
</comment>
<evidence type="ECO:0000256" key="1">
    <source>
        <dbReference type="SAM" id="MobiDB-lite"/>
    </source>
</evidence>
<evidence type="ECO:0000313" key="3">
    <source>
        <dbReference type="Proteomes" id="UP000765509"/>
    </source>
</evidence>
<feature type="region of interest" description="Disordered" evidence="1">
    <location>
        <begin position="1"/>
        <end position="23"/>
    </location>
</feature>
<gene>
    <name evidence="2" type="ORF">O181_052494</name>
</gene>
<sequence length="103" mass="11755">MASENPLTSSLAESSPHSHNEAWQEFTNLRPTIMIPQAIVHKSTNQILLKHGRLLPMIPFVDVAHQNEMHWEFQEKLNSLLGQALEAYPKEEITRIVSKSLKT</sequence>
<protein>
    <submittedName>
        <fullName evidence="2">Uncharacterized protein</fullName>
    </submittedName>
</protein>
<dbReference type="AlphaFoldDB" id="A0A9Q3E0R8"/>
<reference evidence="2" key="1">
    <citation type="submission" date="2021-03" db="EMBL/GenBank/DDBJ databases">
        <title>Draft genome sequence of rust myrtle Austropuccinia psidii MF-1, a brazilian biotype.</title>
        <authorList>
            <person name="Quecine M.C."/>
            <person name="Pachon D.M.R."/>
            <person name="Bonatelli M.L."/>
            <person name="Correr F.H."/>
            <person name="Franceschini L.M."/>
            <person name="Leite T.F."/>
            <person name="Margarido G.R.A."/>
            <person name="Almeida C.A."/>
            <person name="Ferrarezi J.A."/>
            <person name="Labate C.A."/>
        </authorList>
    </citation>
    <scope>NUCLEOTIDE SEQUENCE</scope>
    <source>
        <strain evidence="2">MF-1</strain>
    </source>
</reference>
<dbReference type="Proteomes" id="UP000765509">
    <property type="component" value="Unassembled WGS sequence"/>
</dbReference>
<organism evidence="2 3">
    <name type="scientific">Austropuccinia psidii MF-1</name>
    <dbReference type="NCBI Taxonomy" id="1389203"/>
    <lineage>
        <taxon>Eukaryota</taxon>
        <taxon>Fungi</taxon>
        <taxon>Dikarya</taxon>
        <taxon>Basidiomycota</taxon>
        <taxon>Pucciniomycotina</taxon>
        <taxon>Pucciniomycetes</taxon>
        <taxon>Pucciniales</taxon>
        <taxon>Sphaerophragmiaceae</taxon>
        <taxon>Austropuccinia</taxon>
    </lineage>
</organism>
<proteinExistence type="predicted"/>
<feature type="compositionally biased region" description="Polar residues" evidence="1">
    <location>
        <begin position="1"/>
        <end position="15"/>
    </location>
</feature>
<keyword evidence="3" id="KW-1185">Reference proteome</keyword>
<evidence type="ECO:0000313" key="2">
    <source>
        <dbReference type="EMBL" id="MBW0512779.1"/>
    </source>
</evidence>